<dbReference type="RefSeq" id="WP_111159548.1">
    <property type="nucleotide sequence ID" value="NZ_PCDP01000019.1"/>
</dbReference>
<keyword evidence="2" id="KW-1185">Reference proteome</keyword>
<protein>
    <submittedName>
        <fullName evidence="1">Uncharacterized protein</fullName>
    </submittedName>
</protein>
<dbReference type="OrthoDB" id="8420948at2"/>
<gene>
    <name evidence="1" type="ORF">CPY51_06910</name>
</gene>
<comment type="caution">
    <text evidence="1">The sequence shown here is derived from an EMBL/GenBank/DDBJ whole genome shotgun (WGS) entry which is preliminary data.</text>
</comment>
<sequence>MAKVLVIGVAGEDGLYLADLDAGTIAKIPAPTKGALASADQLRASGVVITKGVNLAVTAQSTASVSGGFMDG</sequence>
<accession>A0A2W4CXN9</accession>
<dbReference type="AlphaFoldDB" id="A0A2W4CXN9"/>
<dbReference type="Proteomes" id="UP000248925">
    <property type="component" value="Unassembled WGS sequence"/>
</dbReference>
<dbReference type="EMBL" id="PCDP01000019">
    <property type="protein sequence ID" value="PZM15548.1"/>
    <property type="molecule type" value="Genomic_DNA"/>
</dbReference>
<name>A0A2W4CXN9_9HYPH</name>
<reference evidence="1 2" key="1">
    <citation type="journal article" date="2018" name="Sci. Rep.">
        <title>Rhizobium tumorigenes sp. nov., a novel plant tumorigenic bacterium isolated from cane gall tumors on thornless blackberry.</title>
        <authorList>
            <person name="Kuzmanovi N."/>
            <person name="Smalla K."/>
            <person name="Gronow S."/>
            <person name="PuBawska J."/>
        </authorList>
    </citation>
    <scope>NUCLEOTIDE SEQUENCE [LARGE SCALE GENOMIC DNA]</scope>
    <source>
        <strain evidence="1 2">CCBAU 85046</strain>
    </source>
</reference>
<evidence type="ECO:0000313" key="1">
    <source>
        <dbReference type="EMBL" id="PZM15548.1"/>
    </source>
</evidence>
<organism evidence="1 2">
    <name type="scientific">Rhizobium tubonense</name>
    <dbReference type="NCBI Taxonomy" id="484088"/>
    <lineage>
        <taxon>Bacteria</taxon>
        <taxon>Pseudomonadati</taxon>
        <taxon>Pseudomonadota</taxon>
        <taxon>Alphaproteobacteria</taxon>
        <taxon>Hyphomicrobiales</taxon>
        <taxon>Rhizobiaceae</taxon>
        <taxon>Rhizobium/Agrobacterium group</taxon>
        <taxon>Rhizobium</taxon>
    </lineage>
</organism>
<evidence type="ECO:0000313" key="2">
    <source>
        <dbReference type="Proteomes" id="UP000248925"/>
    </source>
</evidence>
<proteinExistence type="predicted"/>